<sequence length="123" mass="14394">MVLKEKLRRYTPEQIKVIEQYWDTLRFTRKTGQIADGIKEREYEYWERFDPALVIEALTIHIRKYPNIRENYTRGILRNLKGGASLGSNGKSINPKHGTAQNTSGTKRDERAEEAFRRRLAGL</sequence>
<gene>
    <name evidence="2" type="ORF">SAMN02745133_02682</name>
</gene>
<proteinExistence type="predicted"/>
<evidence type="ECO:0000313" key="3">
    <source>
        <dbReference type="Proteomes" id="UP000184148"/>
    </source>
</evidence>
<dbReference type="EMBL" id="FQUY01000025">
    <property type="protein sequence ID" value="SHF45361.1"/>
    <property type="molecule type" value="Genomic_DNA"/>
</dbReference>
<feature type="region of interest" description="Disordered" evidence="1">
    <location>
        <begin position="87"/>
        <end position="112"/>
    </location>
</feature>
<organism evidence="2 3">
    <name type="scientific">Desulforamulus putei DSM 12395</name>
    <dbReference type="NCBI Taxonomy" id="1121429"/>
    <lineage>
        <taxon>Bacteria</taxon>
        <taxon>Bacillati</taxon>
        <taxon>Bacillota</taxon>
        <taxon>Clostridia</taxon>
        <taxon>Eubacteriales</taxon>
        <taxon>Peptococcaceae</taxon>
        <taxon>Desulforamulus</taxon>
    </lineage>
</organism>
<accession>A0A1M5BSM5</accession>
<evidence type="ECO:0000256" key="1">
    <source>
        <dbReference type="SAM" id="MobiDB-lite"/>
    </source>
</evidence>
<reference evidence="3" key="1">
    <citation type="submission" date="2016-11" db="EMBL/GenBank/DDBJ databases">
        <authorList>
            <person name="Varghese N."/>
            <person name="Submissions S."/>
        </authorList>
    </citation>
    <scope>NUCLEOTIDE SEQUENCE [LARGE SCALE GENOMIC DNA]</scope>
    <source>
        <strain evidence="3">DSM 12395</strain>
    </source>
</reference>
<dbReference type="STRING" id="1121429.SAMN02745133_02682"/>
<dbReference type="Proteomes" id="UP000184148">
    <property type="component" value="Unassembled WGS sequence"/>
</dbReference>
<evidence type="ECO:0000313" key="2">
    <source>
        <dbReference type="EMBL" id="SHF45361.1"/>
    </source>
</evidence>
<protein>
    <submittedName>
        <fullName evidence="2">Uncharacterized protein</fullName>
    </submittedName>
</protein>
<keyword evidence="3" id="KW-1185">Reference proteome</keyword>
<dbReference type="AlphaFoldDB" id="A0A1M5BSM5"/>
<name>A0A1M5BSM5_9FIRM</name>